<keyword evidence="2 4" id="KW-0560">Oxidoreductase</keyword>
<dbReference type="InterPro" id="IPR036291">
    <property type="entry name" value="NAD(P)-bd_dom_sf"/>
</dbReference>
<evidence type="ECO:0000313" key="8">
    <source>
        <dbReference type="Proteomes" id="UP000050454"/>
    </source>
</evidence>
<keyword evidence="8" id="KW-1185">Reference proteome</keyword>
<dbReference type="CDD" id="cd05301">
    <property type="entry name" value="GDH"/>
    <property type="match status" value="1"/>
</dbReference>
<evidence type="ECO:0000256" key="3">
    <source>
        <dbReference type="ARBA" id="ARBA00023027"/>
    </source>
</evidence>
<dbReference type="InterPro" id="IPR029752">
    <property type="entry name" value="D-isomer_DH_CS1"/>
</dbReference>
<dbReference type="AlphaFoldDB" id="A0A0N8H9F9"/>
<gene>
    <name evidence="7" type="ORF">AFM12_15800</name>
</gene>
<dbReference type="Gene3D" id="3.40.50.720">
    <property type="entry name" value="NAD(P)-binding Rossmann-like Domain"/>
    <property type="match status" value="2"/>
</dbReference>
<dbReference type="GO" id="GO:0030267">
    <property type="term" value="F:glyoxylate reductase (NADPH) activity"/>
    <property type="evidence" value="ECO:0007669"/>
    <property type="project" value="TreeGrafter"/>
</dbReference>
<proteinExistence type="inferred from homology"/>
<dbReference type="PANTHER" id="PTHR10996:SF178">
    <property type="entry name" value="2-HYDROXYACID DEHYDROGENASE YGL185C-RELATED"/>
    <property type="match status" value="1"/>
</dbReference>
<dbReference type="PATRIC" id="fig|1605367.3.peg.586"/>
<feature type="domain" description="D-isomer specific 2-hydroxyacid dehydrogenase catalytic" evidence="5">
    <location>
        <begin position="5"/>
        <end position="321"/>
    </location>
</feature>
<dbReference type="PROSITE" id="PS00065">
    <property type="entry name" value="D_2_HYDROXYACID_DH_1"/>
    <property type="match status" value="1"/>
</dbReference>
<evidence type="ECO:0000256" key="1">
    <source>
        <dbReference type="ARBA" id="ARBA00005854"/>
    </source>
</evidence>
<accession>A0A0N8H9F9</accession>
<dbReference type="SUPFAM" id="SSF52283">
    <property type="entry name" value="Formate/glycerate dehydrogenase catalytic domain-like"/>
    <property type="match status" value="1"/>
</dbReference>
<feature type="domain" description="D-isomer specific 2-hydroxyacid dehydrogenase NAD-binding" evidence="6">
    <location>
        <begin position="110"/>
        <end position="289"/>
    </location>
</feature>
<dbReference type="STRING" id="1605367.AFM12_15800"/>
<dbReference type="InterPro" id="IPR006139">
    <property type="entry name" value="D-isomer_2_OHA_DH_cat_dom"/>
</dbReference>
<dbReference type="EMBL" id="LGTQ01000012">
    <property type="protein sequence ID" value="KPM47260.1"/>
    <property type="molecule type" value="Genomic_DNA"/>
</dbReference>
<dbReference type="InterPro" id="IPR050223">
    <property type="entry name" value="D-isomer_2-hydroxyacid_DH"/>
</dbReference>
<name>A0A0N8H9F9_9BACT</name>
<dbReference type="Pfam" id="PF02826">
    <property type="entry name" value="2-Hacid_dh_C"/>
    <property type="match status" value="1"/>
</dbReference>
<organism evidence="7 8">
    <name type="scientific">Jiulongibacter sediminis</name>
    <dbReference type="NCBI Taxonomy" id="1605367"/>
    <lineage>
        <taxon>Bacteria</taxon>
        <taxon>Pseudomonadati</taxon>
        <taxon>Bacteroidota</taxon>
        <taxon>Cytophagia</taxon>
        <taxon>Cytophagales</taxon>
        <taxon>Leadbetterellaceae</taxon>
        <taxon>Jiulongibacter</taxon>
    </lineage>
</organism>
<reference evidence="7 8" key="1">
    <citation type="submission" date="2015-07" db="EMBL/GenBank/DDBJ databases">
        <title>The draft genome sequence of Leadbetterella sp. JN14-9.</title>
        <authorList>
            <person name="Liu Y."/>
            <person name="Du J."/>
            <person name="Shao Z."/>
        </authorList>
    </citation>
    <scope>NUCLEOTIDE SEQUENCE [LARGE SCALE GENOMIC DNA]</scope>
    <source>
        <strain evidence="7 8">JN14-9</strain>
    </source>
</reference>
<dbReference type="OrthoDB" id="1522997at2"/>
<evidence type="ECO:0000259" key="5">
    <source>
        <dbReference type="Pfam" id="PF00389"/>
    </source>
</evidence>
<evidence type="ECO:0000256" key="2">
    <source>
        <dbReference type="ARBA" id="ARBA00023002"/>
    </source>
</evidence>
<sequence length="326" mass="36240">MSKKVLVTLDIPEKGLQMLRNARFELTVGDSASPFSYEELLKLTHDFEYIIPSSKDKIDRNFLENNRQLKVISTFSAGFDHIDIQAANEFGIPVGHTPQAMNKATSDIAFGLMIAVSRNFFQLNKKIEASNWGGFRPRADLGQELYGKTLGVFGLGAIGFEMARKCKAAYQMDIIYCNRSVNAKAEKDLGAQKVNFEELLELSDVISVHSNLSEETKHIFNKSAFTQMKKTAIFVNTSRGKVHQETDLINALKEGQIWGAGLDVTDPEPMKPDNPLLQMPNVCVLPHIGSATVEARDEMSRLAAANLLQYLENGTMIHCVNPKVLS</sequence>
<dbReference type="SUPFAM" id="SSF51735">
    <property type="entry name" value="NAD(P)-binding Rossmann-fold domains"/>
    <property type="match status" value="1"/>
</dbReference>
<comment type="similarity">
    <text evidence="1 4">Belongs to the D-isomer specific 2-hydroxyacid dehydrogenase family.</text>
</comment>
<protein>
    <submittedName>
        <fullName evidence="7">Hydroxyacid dehydrogenase</fullName>
    </submittedName>
</protein>
<dbReference type="Proteomes" id="UP000050454">
    <property type="component" value="Unassembled WGS sequence"/>
</dbReference>
<dbReference type="PANTHER" id="PTHR10996">
    <property type="entry name" value="2-HYDROXYACID DEHYDROGENASE-RELATED"/>
    <property type="match status" value="1"/>
</dbReference>
<dbReference type="GO" id="GO:0005829">
    <property type="term" value="C:cytosol"/>
    <property type="evidence" value="ECO:0007669"/>
    <property type="project" value="TreeGrafter"/>
</dbReference>
<dbReference type="InterPro" id="IPR006140">
    <property type="entry name" value="D-isomer_DH_NAD-bd"/>
</dbReference>
<dbReference type="FunFam" id="3.40.50.720:FF:000203">
    <property type="entry name" value="D-3-phosphoglycerate dehydrogenase (SerA)"/>
    <property type="match status" value="1"/>
</dbReference>
<comment type="caution">
    <text evidence="7">The sequence shown here is derived from an EMBL/GenBank/DDBJ whole genome shotgun (WGS) entry which is preliminary data.</text>
</comment>
<evidence type="ECO:0000256" key="4">
    <source>
        <dbReference type="RuleBase" id="RU003719"/>
    </source>
</evidence>
<keyword evidence="3" id="KW-0520">NAD</keyword>
<dbReference type="GO" id="GO:0016618">
    <property type="term" value="F:hydroxypyruvate reductase [NAD(P)H] activity"/>
    <property type="evidence" value="ECO:0007669"/>
    <property type="project" value="TreeGrafter"/>
</dbReference>
<dbReference type="RefSeq" id="WP_055150067.1">
    <property type="nucleotide sequence ID" value="NZ_JXSZ01000012.1"/>
</dbReference>
<evidence type="ECO:0000259" key="6">
    <source>
        <dbReference type="Pfam" id="PF02826"/>
    </source>
</evidence>
<dbReference type="GO" id="GO:0051287">
    <property type="term" value="F:NAD binding"/>
    <property type="evidence" value="ECO:0007669"/>
    <property type="project" value="InterPro"/>
</dbReference>
<dbReference type="Pfam" id="PF00389">
    <property type="entry name" value="2-Hacid_dh"/>
    <property type="match status" value="1"/>
</dbReference>
<evidence type="ECO:0000313" key="7">
    <source>
        <dbReference type="EMBL" id="KPM47260.1"/>
    </source>
</evidence>